<evidence type="ECO:0000313" key="5">
    <source>
        <dbReference type="EMBL" id="MPN35059.1"/>
    </source>
</evidence>
<keyword evidence="3" id="KW-0998">Cell outer membrane</keyword>
<dbReference type="PROSITE" id="PS01068">
    <property type="entry name" value="OMPA_1"/>
    <property type="match status" value="1"/>
</dbReference>
<dbReference type="PROSITE" id="PS51123">
    <property type="entry name" value="OMPA_2"/>
    <property type="match status" value="1"/>
</dbReference>
<dbReference type="InterPro" id="IPR006665">
    <property type="entry name" value="OmpA-like"/>
</dbReference>
<keyword evidence="2" id="KW-0472">Membrane</keyword>
<dbReference type="InterPro" id="IPR050330">
    <property type="entry name" value="Bact_OuterMem_StrucFunc"/>
</dbReference>
<dbReference type="Gene3D" id="3.30.1330.60">
    <property type="entry name" value="OmpA-like domain"/>
    <property type="match status" value="1"/>
</dbReference>
<evidence type="ECO:0000256" key="2">
    <source>
        <dbReference type="ARBA" id="ARBA00023136"/>
    </source>
</evidence>
<name>A0A645HAB1_9ZZZZ</name>
<organism evidence="5">
    <name type="scientific">bioreactor metagenome</name>
    <dbReference type="NCBI Taxonomy" id="1076179"/>
    <lineage>
        <taxon>unclassified sequences</taxon>
        <taxon>metagenomes</taxon>
        <taxon>ecological metagenomes</taxon>
    </lineage>
</organism>
<dbReference type="GO" id="GO:0009279">
    <property type="term" value="C:cell outer membrane"/>
    <property type="evidence" value="ECO:0007669"/>
    <property type="project" value="UniProtKB-SubCell"/>
</dbReference>
<proteinExistence type="predicted"/>
<dbReference type="Pfam" id="PF00691">
    <property type="entry name" value="OmpA"/>
    <property type="match status" value="1"/>
</dbReference>
<gene>
    <name evidence="5" type="ORF">SDC9_182553</name>
</gene>
<dbReference type="PANTHER" id="PTHR30329:SF21">
    <property type="entry name" value="LIPOPROTEIN YIAD-RELATED"/>
    <property type="match status" value="1"/>
</dbReference>
<dbReference type="InterPro" id="IPR036737">
    <property type="entry name" value="OmpA-like_sf"/>
</dbReference>
<dbReference type="PRINTS" id="PR01021">
    <property type="entry name" value="OMPADOMAIN"/>
</dbReference>
<dbReference type="SUPFAM" id="SSF103088">
    <property type="entry name" value="OmpA-like"/>
    <property type="match status" value="1"/>
</dbReference>
<comment type="caution">
    <text evidence="5">The sequence shown here is derived from an EMBL/GenBank/DDBJ whole genome shotgun (WGS) entry which is preliminary data.</text>
</comment>
<evidence type="ECO:0000259" key="4">
    <source>
        <dbReference type="PROSITE" id="PS51123"/>
    </source>
</evidence>
<dbReference type="PRINTS" id="PR01023">
    <property type="entry name" value="NAFLGMOTY"/>
</dbReference>
<evidence type="ECO:0000256" key="1">
    <source>
        <dbReference type="ARBA" id="ARBA00004442"/>
    </source>
</evidence>
<dbReference type="CDD" id="cd07185">
    <property type="entry name" value="OmpA_C-like"/>
    <property type="match status" value="1"/>
</dbReference>
<dbReference type="InterPro" id="IPR006664">
    <property type="entry name" value="OMP_bac"/>
</dbReference>
<protein>
    <recommendedName>
        <fullName evidence="4">OmpA-like domain-containing protein</fullName>
    </recommendedName>
</protein>
<accession>A0A645HAB1</accession>
<evidence type="ECO:0000256" key="3">
    <source>
        <dbReference type="ARBA" id="ARBA00023237"/>
    </source>
</evidence>
<dbReference type="InterPro" id="IPR006690">
    <property type="entry name" value="OMPA-like_CS"/>
</dbReference>
<feature type="domain" description="OmpA-like" evidence="4">
    <location>
        <begin position="87"/>
        <end position="202"/>
    </location>
</feature>
<comment type="subcellular location">
    <subcellularLocation>
        <location evidence="1">Cell outer membrane</location>
    </subcellularLocation>
</comment>
<dbReference type="PANTHER" id="PTHR30329">
    <property type="entry name" value="STATOR ELEMENT OF FLAGELLAR MOTOR COMPLEX"/>
    <property type="match status" value="1"/>
</dbReference>
<dbReference type="EMBL" id="VSSQ01088417">
    <property type="protein sequence ID" value="MPN35059.1"/>
    <property type="molecule type" value="Genomic_DNA"/>
</dbReference>
<reference evidence="5" key="1">
    <citation type="submission" date="2019-08" db="EMBL/GenBank/DDBJ databases">
        <authorList>
            <person name="Kucharzyk K."/>
            <person name="Murdoch R.W."/>
            <person name="Higgins S."/>
            <person name="Loffler F."/>
        </authorList>
    </citation>
    <scope>NUCLEOTIDE SEQUENCE</scope>
</reference>
<dbReference type="AlphaFoldDB" id="A0A645HAB1"/>
<sequence length="202" mass="22905">MVRNDIRVFSIVPPKFKNYAYISDQTRGTSYDIAYPFTTVLDNFTRQITNLFLVTYKSTKKVIPDSIEIGLLDQERSKIIKKTIPIVELGRKLIIENLLFLTARYELPANVSELNILADFMNNKPAITVMIEGHADSIGSHQLNDALSEKRAEAVKNYLIMRGVKASRIETKGLGKRKPIASNETEFGRSLNRRTEIIITGK</sequence>